<protein>
    <submittedName>
        <fullName evidence="1">Uncharacterized protein</fullName>
    </submittedName>
</protein>
<accession>A0AAV7GD80</accession>
<dbReference type="Proteomes" id="UP000775213">
    <property type="component" value="Unassembled WGS sequence"/>
</dbReference>
<dbReference type="AlphaFoldDB" id="A0AAV7GD80"/>
<proteinExistence type="predicted"/>
<evidence type="ECO:0000313" key="2">
    <source>
        <dbReference type="Proteomes" id="UP000775213"/>
    </source>
</evidence>
<evidence type="ECO:0000313" key="1">
    <source>
        <dbReference type="EMBL" id="KAH0459734.1"/>
    </source>
</evidence>
<dbReference type="PANTHER" id="PTHR45642">
    <property type="entry name" value="GDSL ESTERASE/LIPASE EXL3"/>
    <property type="match status" value="1"/>
</dbReference>
<dbReference type="InterPro" id="IPR050592">
    <property type="entry name" value="GDSL_lipolytic_enzyme"/>
</dbReference>
<dbReference type="PANTHER" id="PTHR45642:SF35">
    <property type="entry name" value="GDSL ESTERASE_LIPASE APG"/>
    <property type="match status" value="1"/>
</dbReference>
<sequence length="376" mass="42254">MMVKSVRRSEIVWSTTRSEIGVSIEIGSKFEHLFLEVNGEEVEVAAEDHAVPSSLSDRNCVSNAMHADSNFLISPLYCPARAWPPVENSMSIQIVPNLRSINKRRQSLTMIGAKTAAVFKTVVRRIDKEDLRVEPDSFATPINLGQNVKIRLRQMYPHSPLYLTCLFLFDVGHTYAREKWIEGPSEGKWPDTTNNNPDSNPNTDASAFEWDTLCLQLLGLLLLELLGFFMTGYPNEKENSSLEGKAGLKVEVKSGLKIELKFGFKMCEYFRREEDKYVKKDQDPTYHSRPTITFIVAYLSPQALGKNLLIGANFSSVASGYYDGTAILYHAIPFSQQLEYYKEYLSKLAKVAGSSKASSLISQALYILSVEASDFI</sequence>
<comment type="caution">
    <text evidence="1">The sequence shown here is derived from an EMBL/GenBank/DDBJ whole genome shotgun (WGS) entry which is preliminary data.</text>
</comment>
<organism evidence="1 2">
    <name type="scientific">Dendrobium chrysotoxum</name>
    <name type="common">Orchid</name>
    <dbReference type="NCBI Taxonomy" id="161865"/>
    <lineage>
        <taxon>Eukaryota</taxon>
        <taxon>Viridiplantae</taxon>
        <taxon>Streptophyta</taxon>
        <taxon>Embryophyta</taxon>
        <taxon>Tracheophyta</taxon>
        <taxon>Spermatophyta</taxon>
        <taxon>Magnoliopsida</taxon>
        <taxon>Liliopsida</taxon>
        <taxon>Asparagales</taxon>
        <taxon>Orchidaceae</taxon>
        <taxon>Epidendroideae</taxon>
        <taxon>Malaxideae</taxon>
        <taxon>Dendrobiinae</taxon>
        <taxon>Dendrobium</taxon>
    </lineage>
</organism>
<dbReference type="EMBL" id="JAGFBR010000011">
    <property type="protein sequence ID" value="KAH0459734.1"/>
    <property type="molecule type" value="Genomic_DNA"/>
</dbReference>
<name>A0AAV7GD80_DENCH</name>
<gene>
    <name evidence="1" type="ORF">IEQ34_012548</name>
</gene>
<keyword evidence="2" id="KW-1185">Reference proteome</keyword>
<reference evidence="1 2" key="1">
    <citation type="journal article" date="2021" name="Hortic Res">
        <title>Chromosome-scale assembly of the Dendrobium chrysotoxum genome enhances the understanding of orchid evolution.</title>
        <authorList>
            <person name="Zhang Y."/>
            <person name="Zhang G.Q."/>
            <person name="Zhang D."/>
            <person name="Liu X.D."/>
            <person name="Xu X.Y."/>
            <person name="Sun W.H."/>
            <person name="Yu X."/>
            <person name="Zhu X."/>
            <person name="Wang Z.W."/>
            <person name="Zhao X."/>
            <person name="Zhong W.Y."/>
            <person name="Chen H."/>
            <person name="Yin W.L."/>
            <person name="Huang T."/>
            <person name="Niu S.C."/>
            <person name="Liu Z.J."/>
        </authorList>
    </citation>
    <scope>NUCLEOTIDE SEQUENCE [LARGE SCALE GENOMIC DNA]</scope>
    <source>
        <strain evidence="1">Lindl</strain>
    </source>
</reference>